<protein>
    <submittedName>
        <fullName evidence="2">GNAT family N-acetyltransferase</fullName>
    </submittedName>
</protein>
<name>A0A8J8SFD1_9FIRM</name>
<dbReference type="PROSITE" id="PS51186">
    <property type="entry name" value="GNAT"/>
    <property type="match status" value="1"/>
</dbReference>
<dbReference type="CDD" id="cd04301">
    <property type="entry name" value="NAT_SF"/>
    <property type="match status" value="1"/>
</dbReference>
<dbReference type="EMBL" id="CP058649">
    <property type="protein sequence ID" value="QUI21133.1"/>
    <property type="molecule type" value="Genomic_DNA"/>
</dbReference>
<feature type="domain" description="N-acetyltransferase" evidence="1">
    <location>
        <begin position="179"/>
        <end position="308"/>
    </location>
</feature>
<dbReference type="InterPro" id="IPR000182">
    <property type="entry name" value="GNAT_dom"/>
</dbReference>
<dbReference type="RefSeq" id="WP_212696595.1">
    <property type="nucleotide sequence ID" value="NZ_CP058649.1"/>
</dbReference>
<dbReference type="KEGG" id="vpy:HZI73_02000"/>
<dbReference type="Proteomes" id="UP000683246">
    <property type="component" value="Chromosome"/>
</dbReference>
<evidence type="ECO:0000313" key="3">
    <source>
        <dbReference type="Proteomes" id="UP000683246"/>
    </source>
</evidence>
<evidence type="ECO:0000313" key="2">
    <source>
        <dbReference type="EMBL" id="QUI21133.1"/>
    </source>
</evidence>
<dbReference type="GO" id="GO:0016747">
    <property type="term" value="F:acyltransferase activity, transferring groups other than amino-acyl groups"/>
    <property type="evidence" value="ECO:0007669"/>
    <property type="project" value="InterPro"/>
</dbReference>
<dbReference type="Gene3D" id="3.40.630.30">
    <property type="match status" value="1"/>
</dbReference>
<organism evidence="2 3">
    <name type="scientific">Vallitalea pronyensis</name>
    <dbReference type="NCBI Taxonomy" id="1348613"/>
    <lineage>
        <taxon>Bacteria</taxon>
        <taxon>Bacillati</taxon>
        <taxon>Bacillota</taxon>
        <taxon>Clostridia</taxon>
        <taxon>Lachnospirales</taxon>
        <taxon>Vallitaleaceae</taxon>
        <taxon>Vallitalea</taxon>
    </lineage>
</organism>
<evidence type="ECO:0000259" key="1">
    <source>
        <dbReference type="PROSITE" id="PS51186"/>
    </source>
</evidence>
<dbReference type="AlphaFoldDB" id="A0A8J8SFD1"/>
<gene>
    <name evidence="2" type="ORF">HZI73_02000</name>
</gene>
<dbReference type="InterPro" id="IPR016181">
    <property type="entry name" value="Acyl_CoA_acyltransferase"/>
</dbReference>
<keyword evidence="3" id="KW-1185">Reference proteome</keyword>
<reference evidence="2" key="1">
    <citation type="submission" date="2020-07" db="EMBL/GenBank/DDBJ databases">
        <title>Vallitalea pronyensis genome.</title>
        <authorList>
            <person name="Postec A."/>
        </authorList>
    </citation>
    <scope>NUCLEOTIDE SEQUENCE</scope>
    <source>
        <strain evidence="2">FatNI3</strain>
    </source>
</reference>
<accession>A0A8J8SFD1</accession>
<dbReference type="Pfam" id="PF00583">
    <property type="entry name" value="Acetyltransf_1"/>
    <property type="match status" value="1"/>
</dbReference>
<sequence>MTPIKRAYKETDFIKIRDFLQKTYSQSSDHYNWFIERWNFCRYFVQPMFGTVSAWSQKVGLWVDEEDNILSVVHSEGENKGEAFIQLCSRVYSHECLKDMIDYAESTLAYEKENERHIYLRVNPERTQIKELLKNRQYTVESWAEDKAVMGLDDNFLVQLPEGFYISDGHRVDHHKKGLAHSRAFGHSNSKTPEGYKKSVAGYKTMPHAPDYQPALDLYVLDPHGDVASFATIWYDATNRMGILEPVGTIPKYRRKGLGKAVIYEGINRIKALGAQKMYVGSSQDFYLSIGFSIAFRDDVWHKKWVIS</sequence>
<dbReference type="SUPFAM" id="SSF55729">
    <property type="entry name" value="Acyl-CoA N-acyltransferases (Nat)"/>
    <property type="match status" value="1"/>
</dbReference>
<proteinExistence type="predicted"/>